<protein>
    <submittedName>
        <fullName evidence="2">Uncharacterized protein</fullName>
    </submittedName>
</protein>
<feature type="region of interest" description="Disordered" evidence="1">
    <location>
        <begin position="472"/>
        <end position="506"/>
    </location>
</feature>
<accession>A0A9P4ISY1</accession>
<evidence type="ECO:0000256" key="1">
    <source>
        <dbReference type="SAM" id="MobiDB-lite"/>
    </source>
</evidence>
<organism evidence="2 3">
    <name type="scientific">Rhizodiscina lignyota</name>
    <dbReference type="NCBI Taxonomy" id="1504668"/>
    <lineage>
        <taxon>Eukaryota</taxon>
        <taxon>Fungi</taxon>
        <taxon>Dikarya</taxon>
        <taxon>Ascomycota</taxon>
        <taxon>Pezizomycotina</taxon>
        <taxon>Dothideomycetes</taxon>
        <taxon>Pleosporomycetidae</taxon>
        <taxon>Aulographales</taxon>
        <taxon>Rhizodiscinaceae</taxon>
        <taxon>Rhizodiscina</taxon>
    </lineage>
</organism>
<dbReference type="OrthoDB" id="3907968at2759"/>
<evidence type="ECO:0000313" key="2">
    <source>
        <dbReference type="EMBL" id="KAF2103681.1"/>
    </source>
</evidence>
<comment type="caution">
    <text evidence="2">The sequence shown here is derived from an EMBL/GenBank/DDBJ whole genome shotgun (WGS) entry which is preliminary data.</text>
</comment>
<name>A0A9P4ISY1_9PEZI</name>
<feature type="compositionally biased region" description="Basic and acidic residues" evidence="1">
    <location>
        <begin position="488"/>
        <end position="506"/>
    </location>
</feature>
<feature type="compositionally biased region" description="Polar residues" evidence="1">
    <location>
        <begin position="44"/>
        <end position="59"/>
    </location>
</feature>
<sequence length="590" mass="65671">MPQNKIAQLNDRSNSRSPPEASTSQQDADLKQRPFGRYTLYPKISSSEATPSSDQSSVYDASVCRSVDEDDKRAIVGENEAGRRQGRGWGRKRKRAVPPVDPPPGRPRAPNNVALVEVRFNNRPDGTPLTTIIEQRSSLSLRRQISDISAKRRFTPVHVDASSNYVHTTKPPVDAGRHRISLSLDEAAIREFRKIFQDGSEANGSESTIYSDFNKGKAYGQPLKPSYPPYERLKTPPGKPRWPGDLTPAEVQQQASPRRFSLTNLRSAGSHRYSSRRASAGDLHIVFEDESSARRLGRAVRGFFYDPNDGPFLPALANQPRRTATVPPRVGRAYWQPPRSGQGTFSFEGSNHPLYNAPVARPATQNDTYPIPRGSLSVTEGEEFTADTAIAESLGNVSNETSPIEANTEASRMVFRTAEYNDTRPQGRHVHWEAGEEQPGMQVTRITSAALPILLPLAERAGIVQPIQLQPQNASEHPGSFRRHRSSYHTEQHSLDGAPEHGQAHREQNLFEHSHRHRCPHVLPEARASPGREVTIGRISVSVKQGDRCWQCKVERAMKWVAQSCFCQVDDCRSDSGNDNDQVRVIRQGG</sequence>
<feature type="compositionally biased region" description="Polar residues" evidence="1">
    <location>
        <begin position="1"/>
        <end position="27"/>
    </location>
</feature>
<feature type="compositionally biased region" description="Basic and acidic residues" evidence="1">
    <location>
        <begin position="66"/>
        <end position="83"/>
    </location>
</feature>
<dbReference type="AlphaFoldDB" id="A0A9P4ISY1"/>
<dbReference type="Proteomes" id="UP000799772">
    <property type="component" value="Unassembled WGS sequence"/>
</dbReference>
<dbReference type="EMBL" id="ML978121">
    <property type="protein sequence ID" value="KAF2103681.1"/>
    <property type="molecule type" value="Genomic_DNA"/>
</dbReference>
<reference evidence="2" key="1">
    <citation type="journal article" date="2020" name="Stud. Mycol.">
        <title>101 Dothideomycetes genomes: a test case for predicting lifestyles and emergence of pathogens.</title>
        <authorList>
            <person name="Haridas S."/>
            <person name="Albert R."/>
            <person name="Binder M."/>
            <person name="Bloem J."/>
            <person name="Labutti K."/>
            <person name="Salamov A."/>
            <person name="Andreopoulos B."/>
            <person name="Baker S."/>
            <person name="Barry K."/>
            <person name="Bills G."/>
            <person name="Bluhm B."/>
            <person name="Cannon C."/>
            <person name="Castanera R."/>
            <person name="Culley D."/>
            <person name="Daum C."/>
            <person name="Ezra D."/>
            <person name="Gonzalez J."/>
            <person name="Henrissat B."/>
            <person name="Kuo A."/>
            <person name="Liang C."/>
            <person name="Lipzen A."/>
            <person name="Lutzoni F."/>
            <person name="Magnuson J."/>
            <person name="Mondo S."/>
            <person name="Nolan M."/>
            <person name="Ohm R."/>
            <person name="Pangilinan J."/>
            <person name="Park H.-J."/>
            <person name="Ramirez L."/>
            <person name="Alfaro M."/>
            <person name="Sun H."/>
            <person name="Tritt A."/>
            <person name="Yoshinaga Y."/>
            <person name="Zwiers L.-H."/>
            <person name="Turgeon B."/>
            <person name="Goodwin S."/>
            <person name="Spatafora J."/>
            <person name="Crous P."/>
            <person name="Grigoriev I."/>
        </authorList>
    </citation>
    <scope>NUCLEOTIDE SEQUENCE</scope>
    <source>
        <strain evidence="2">CBS 133067</strain>
    </source>
</reference>
<keyword evidence="3" id="KW-1185">Reference proteome</keyword>
<gene>
    <name evidence="2" type="ORF">NA57DRAFT_50553</name>
</gene>
<evidence type="ECO:0000313" key="3">
    <source>
        <dbReference type="Proteomes" id="UP000799772"/>
    </source>
</evidence>
<proteinExistence type="predicted"/>
<feature type="region of interest" description="Disordered" evidence="1">
    <location>
        <begin position="1"/>
        <end position="110"/>
    </location>
</feature>
<feature type="compositionally biased region" description="Basic residues" evidence="1">
    <location>
        <begin position="84"/>
        <end position="96"/>
    </location>
</feature>